<proteinExistence type="predicted"/>
<dbReference type="RefSeq" id="WP_381507665.1">
    <property type="nucleotide sequence ID" value="NZ_JBHUOM010000035.1"/>
</dbReference>
<evidence type="ECO:0000313" key="2">
    <source>
        <dbReference type="Proteomes" id="UP001597512"/>
    </source>
</evidence>
<protein>
    <submittedName>
        <fullName evidence="1">Uncharacterized protein</fullName>
    </submittedName>
</protein>
<comment type="caution">
    <text evidence="1">The sequence shown here is derived from an EMBL/GenBank/DDBJ whole genome shotgun (WGS) entry which is preliminary data.</text>
</comment>
<dbReference type="EMBL" id="JBHUOM010000035">
    <property type="protein sequence ID" value="MFD2937515.1"/>
    <property type="molecule type" value="Genomic_DNA"/>
</dbReference>
<gene>
    <name evidence="1" type="ORF">ACFS25_27325</name>
</gene>
<organism evidence="1 2">
    <name type="scientific">Spirosoma flavum</name>
    <dbReference type="NCBI Taxonomy" id="2048557"/>
    <lineage>
        <taxon>Bacteria</taxon>
        <taxon>Pseudomonadati</taxon>
        <taxon>Bacteroidota</taxon>
        <taxon>Cytophagia</taxon>
        <taxon>Cytophagales</taxon>
        <taxon>Cytophagaceae</taxon>
        <taxon>Spirosoma</taxon>
    </lineage>
</organism>
<name>A0ABW6AQ39_9BACT</name>
<reference evidence="2" key="1">
    <citation type="journal article" date="2019" name="Int. J. Syst. Evol. Microbiol.">
        <title>The Global Catalogue of Microorganisms (GCM) 10K type strain sequencing project: providing services to taxonomists for standard genome sequencing and annotation.</title>
        <authorList>
            <consortium name="The Broad Institute Genomics Platform"/>
            <consortium name="The Broad Institute Genome Sequencing Center for Infectious Disease"/>
            <person name="Wu L."/>
            <person name="Ma J."/>
        </authorList>
    </citation>
    <scope>NUCLEOTIDE SEQUENCE [LARGE SCALE GENOMIC DNA]</scope>
    <source>
        <strain evidence="2">KCTC 52490</strain>
    </source>
</reference>
<evidence type="ECO:0000313" key="1">
    <source>
        <dbReference type="EMBL" id="MFD2937515.1"/>
    </source>
</evidence>
<keyword evidence="2" id="KW-1185">Reference proteome</keyword>
<sequence>MTGIKSWSSTALKASNAYFHGNLLGLTNLPAPHRLHLKYRKEKMSQEFTKHLFDFKGKLNPFHMVVHHFRGSDKGGPHCHPFRFTTYILKGG</sequence>
<dbReference type="Proteomes" id="UP001597512">
    <property type="component" value="Unassembled WGS sequence"/>
</dbReference>
<accession>A0ABW6AQ39</accession>